<keyword evidence="4" id="KW-1185">Reference proteome</keyword>
<feature type="compositionally biased region" description="Basic and acidic residues" evidence="1">
    <location>
        <begin position="135"/>
        <end position="144"/>
    </location>
</feature>
<reference evidence="3 4" key="1">
    <citation type="submission" date="2019-09" db="EMBL/GenBank/DDBJ databases">
        <title>Bird 10,000 Genomes (B10K) Project - Family phase.</title>
        <authorList>
            <person name="Zhang G."/>
        </authorList>
    </citation>
    <scope>NUCLEOTIDE SEQUENCE [LARGE SCALE GENOMIC DNA]</scope>
    <source>
        <strain evidence="3">B10K-DU-001-19</strain>
        <tissue evidence="3">Muscle</tissue>
    </source>
</reference>
<evidence type="ECO:0000313" key="3">
    <source>
        <dbReference type="EMBL" id="NXH00293.1"/>
    </source>
</evidence>
<dbReference type="InterPro" id="IPR014935">
    <property type="entry name" value="SRC/p160_LXXLL"/>
</dbReference>
<feature type="region of interest" description="Disordered" evidence="1">
    <location>
        <begin position="223"/>
        <end position="251"/>
    </location>
</feature>
<dbReference type="Proteomes" id="UP000573793">
    <property type="component" value="Unassembled WGS sequence"/>
</dbReference>
<comment type="caution">
    <text evidence="3">The sequence shown here is derived from an EMBL/GenBank/DDBJ whole genome shotgun (WGS) entry which is preliminary data.</text>
</comment>
<dbReference type="GO" id="GO:0005634">
    <property type="term" value="C:nucleus"/>
    <property type="evidence" value="ECO:0007669"/>
    <property type="project" value="InterPro"/>
</dbReference>
<gene>
    <name evidence="3" type="primary">Ncoa1_1</name>
    <name evidence="3" type="ORF">LOXLEU_R15402</name>
</gene>
<feature type="domain" description="Nuclear receptor coactivator receptor-binding" evidence="2">
    <location>
        <begin position="27"/>
        <end position="100"/>
    </location>
</feature>
<proteinExistence type="predicted"/>
<dbReference type="PANTHER" id="PTHR10684">
    <property type="entry name" value="NUCLEAR RECEPTOR COACTIVATOR"/>
    <property type="match status" value="1"/>
</dbReference>
<name>A0A7K9GFQ4_LOXLE</name>
<feature type="region of interest" description="Disordered" evidence="1">
    <location>
        <begin position="1"/>
        <end position="25"/>
    </location>
</feature>
<protein>
    <submittedName>
        <fullName evidence="3">NCOA1 protein</fullName>
    </submittedName>
</protein>
<dbReference type="GO" id="GO:0045944">
    <property type="term" value="P:positive regulation of transcription by RNA polymerase II"/>
    <property type="evidence" value="ECO:0007669"/>
    <property type="project" value="TreeGrafter"/>
</dbReference>
<dbReference type="GO" id="GO:0032870">
    <property type="term" value="P:cellular response to hormone stimulus"/>
    <property type="evidence" value="ECO:0007669"/>
    <property type="project" value="TreeGrafter"/>
</dbReference>
<feature type="compositionally biased region" description="Low complexity" evidence="1">
    <location>
        <begin position="102"/>
        <end position="111"/>
    </location>
</feature>
<dbReference type="PANTHER" id="PTHR10684:SF1">
    <property type="entry name" value="NUCLEAR RECEPTOR COACTIVATOR 1"/>
    <property type="match status" value="1"/>
</dbReference>
<dbReference type="EMBL" id="VWZM01006462">
    <property type="protein sequence ID" value="NXH00293.1"/>
    <property type="molecule type" value="Genomic_DNA"/>
</dbReference>
<dbReference type="Pfam" id="PF08832">
    <property type="entry name" value="SRC-1"/>
    <property type="match status" value="1"/>
</dbReference>
<evidence type="ECO:0000259" key="2">
    <source>
        <dbReference type="Pfam" id="PF08832"/>
    </source>
</evidence>
<organism evidence="3 4">
    <name type="scientific">Loxia leucoptera</name>
    <name type="common">White-winged crossbill</name>
    <dbReference type="NCBI Taxonomy" id="96539"/>
    <lineage>
        <taxon>Eukaryota</taxon>
        <taxon>Metazoa</taxon>
        <taxon>Chordata</taxon>
        <taxon>Craniata</taxon>
        <taxon>Vertebrata</taxon>
        <taxon>Euteleostomi</taxon>
        <taxon>Archelosauria</taxon>
        <taxon>Archosauria</taxon>
        <taxon>Dinosauria</taxon>
        <taxon>Saurischia</taxon>
        <taxon>Theropoda</taxon>
        <taxon>Coelurosauria</taxon>
        <taxon>Aves</taxon>
        <taxon>Neognathae</taxon>
        <taxon>Neoaves</taxon>
        <taxon>Telluraves</taxon>
        <taxon>Australaves</taxon>
        <taxon>Passeriformes</taxon>
        <taxon>Passeroidea</taxon>
        <taxon>Fringillidae</taxon>
        <taxon>Carduelinae</taxon>
        <taxon>Loxia</taxon>
    </lineage>
</organism>
<dbReference type="GO" id="GO:0016922">
    <property type="term" value="F:nuclear receptor binding"/>
    <property type="evidence" value="ECO:0007669"/>
    <property type="project" value="TreeGrafter"/>
</dbReference>
<accession>A0A7K9GFQ4</accession>
<dbReference type="InterPro" id="IPR017426">
    <property type="entry name" value="Nuclear_rcpt_coactivator"/>
</dbReference>
<evidence type="ECO:0000256" key="1">
    <source>
        <dbReference type="SAM" id="MobiDB-lite"/>
    </source>
</evidence>
<feature type="region of interest" description="Disordered" evidence="1">
    <location>
        <begin position="37"/>
        <end position="144"/>
    </location>
</feature>
<feature type="non-terminal residue" evidence="3">
    <location>
        <position position="1"/>
    </location>
</feature>
<dbReference type="GO" id="GO:0003713">
    <property type="term" value="F:transcription coactivator activity"/>
    <property type="evidence" value="ECO:0007669"/>
    <property type="project" value="InterPro"/>
</dbReference>
<dbReference type="AlphaFoldDB" id="A0A7K9GFQ4"/>
<evidence type="ECO:0000313" key="4">
    <source>
        <dbReference type="Proteomes" id="UP000573793"/>
    </source>
</evidence>
<sequence>DKTSEPGIPRASEGGDNAGKCPQGTSHRLVQLLASTAEQQLRHHHADADTSSKDSLVCAGIPGNSAPPPSCPSSHSSLTERHKILHRLLQEGSPSDIPGLASSSSSSSSSSEQDKKENSSGNSAGNSGGNCGLAEAEKKKDSKDHQLLRYLLDKDEKEAAPALSLDDVKVKVEKGEAAEPCPAPPAAIPKIPAGDEVKMEAPGQFSAELEQLDQLLPSLEKAAPIPGICGPDRSDPGVTAVPPLQPSSAPR</sequence>
<feature type="non-terminal residue" evidence="3">
    <location>
        <position position="251"/>
    </location>
</feature>